<accession>A0A0D3H5J3</accession>
<dbReference type="Gramene" id="OBART09G06330.1">
    <property type="protein sequence ID" value="OBART09G06330.1"/>
    <property type="gene ID" value="OBART09G06330"/>
</dbReference>
<organism evidence="2">
    <name type="scientific">Oryza barthii</name>
    <dbReference type="NCBI Taxonomy" id="65489"/>
    <lineage>
        <taxon>Eukaryota</taxon>
        <taxon>Viridiplantae</taxon>
        <taxon>Streptophyta</taxon>
        <taxon>Embryophyta</taxon>
        <taxon>Tracheophyta</taxon>
        <taxon>Spermatophyta</taxon>
        <taxon>Magnoliopsida</taxon>
        <taxon>Liliopsida</taxon>
        <taxon>Poales</taxon>
        <taxon>Poaceae</taxon>
        <taxon>BOP clade</taxon>
        <taxon>Oryzoideae</taxon>
        <taxon>Oryzeae</taxon>
        <taxon>Oryzinae</taxon>
        <taxon>Oryza</taxon>
    </lineage>
</organism>
<dbReference type="EnsemblPlants" id="OBART09G06330.1">
    <property type="protein sequence ID" value="OBART09G06330.1"/>
    <property type="gene ID" value="OBART09G06330"/>
</dbReference>
<evidence type="ECO:0000313" key="2">
    <source>
        <dbReference type="EnsemblPlants" id="OBART09G06330.1"/>
    </source>
</evidence>
<dbReference type="AlphaFoldDB" id="A0A0D3H5J3"/>
<proteinExistence type="predicted"/>
<evidence type="ECO:0000313" key="3">
    <source>
        <dbReference type="Proteomes" id="UP000026960"/>
    </source>
</evidence>
<sequence>MVGDGGRGASWQGGVRWLLDGVDAAHAFGVDVRLWAMEREHARAVDSEQRRKSERRPGRRRSDRRSLGFSWARVSGGWDGRRRGGPGCRHPQRKA</sequence>
<feature type="region of interest" description="Disordered" evidence="1">
    <location>
        <begin position="43"/>
        <end position="67"/>
    </location>
</feature>
<feature type="compositionally biased region" description="Basic residues" evidence="1">
    <location>
        <begin position="52"/>
        <end position="63"/>
    </location>
</feature>
<keyword evidence="3" id="KW-1185">Reference proteome</keyword>
<dbReference type="PaxDb" id="65489-OBART09G06330.1"/>
<name>A0A0D3H5J3_9ORYZ</name>
<protein>
    <submittedName>
        <fullName evidence="2">Uncharacterized protein</fullName>
    </submittedName>
</protein>
<dbReference type="Proteomes" id="UP000026960">
    <property type="component" value="Chromosome 9"/>
</dbReference>
<dbReference type="HOGENOM" id="CLU_2376174_0_0_1"/>
<evidence type="ECO:0000256" key="1">
    <source>
        <dbReference type="SAM" id="MobiDB-lite"/>
    </source>
</evidence>
<reference evidence="2" key="1">
    <citation type="journal article" date="2009" name="Rice">
        <title>De Novo Next Generation Sequencing of Plant Genomes.</title>
        <authorList>
            <person name="Rounsley S."/>
            <person name="Marri P.R."/>
            <person name="Yu Y."/>
            <person name="He R."/>
            <person name="Sisneros N."/>
            <person name="Goicoechea J.L."/>
            <person name="Lee S.J."/>
            <person name="Angelova A."/>
            <person name="Kudrna D."/>
            <person name="Luo M."/>
            <person name="Affourtit J."/>
            <person name="Desany B."/>
            <person name="Knight J."/>
            <person name="Niazi F."/>
            <person name="Egholm M."/>
            <person name="Wing R.A."/>
        </authorList>
    </citation>
    <scope>NUCLEOTIDE SEQUENCE [LARGE SCALE GENOMIC DNA]</scope>
    <source>
        <strain evidence="2">cv. IRGC 105608</strain>
    </source>
</reference>
<feature type="region of interest" description="Disordered" evidence="1">
    <location>
        <begin position="76"/>
        <end position="95"/>
    </location>
</feature>
<reference evidence="2" key="2">
    <citation type="submission" date="2015-03" db="UniProtKB">
        <authorList>
            <consortium name="EnsemblPlants"/>
        </authorList>
    </citation>
    <scope>IDENTIFICATION</scope>
</reference>